<keyword evidence="7" id="KW-1185">Reference proteome</keyword>
<reference evidence="6" key="1">
    <citation type="submission" date="2023-06" db="EMBL/GenBank/DDBJ databases">
        <authorList>
            <person name="Zhang S."/>
        </authorList>
    </citation>
    <scope>NUCLEOTIDE SEQUENCE</scope>
    <source>
        <strain evidence="6">SG2303</strain>
    </source>
</reference>
<evidence type="ECO:0000313" key="7">
    <source>
        <dbReference type="Proteomes" id="UP001168540"/>
    </source>
</evidence>
<feature type="transmembrane region" description="Helical" evidence="5">
    <location>
        <begin position="12"/>
        <end position="34"/>
    </location>
</feature>
<dbReference type="EMBL" id="JAUEDK010000027">
    <property type="protein sequence ID" value="MDN0076165.1"/>
    <property type="molecule type" value="Genomic_DNA"/>
</dbReference>
<keyword evidence="1" id="KW-1003">Cell membrane</keyword>
<dbReference type="InterPro" id="IPR012451">
    <property type="entry name" value="DUF1656"/>
</dbReference>
<evidence type="ECO:0000313" key="6">
    <source>
        <dbReference type="EMBL" id="MDN0076165.1"/>
    </source>
</evidence>
<evidence type="ECO:0000256" key="4">
    <source>
        <dbReference type="ARBA" id="ARBA00023136"/>
    </source>
</evidence>
<accession>A0ABT7XQY5</accession>
<organism evidence="6 7">
    <name type="scientific">Crenobacter oryzisoli</name>
    <dbReference type="NCBI Taxonomy" id="3056844"/>
    <lineage>
        <taxon>Bacteria</taxon>
        <taxon>Pseudomonadati</taxon>
        <taxon>Pseudomonadota</taxon>
        <taxon>Betaproteobacteria</taxon>
        <taxon>Neisseriales</taxon>
        <taxon>Neisseriaceae</taxon>
        <taxon>Crenobacter</taxon>
    </lineage>
</organism>
<feature type="transmembrane region" description="Helical" evidence="5">
    <location>
        <begin position="46"/>
        <end position="68"/>
    </location>
</feature>
<comment type="caution">
    <text evidence="6">The sequence shown here is derived from an EMBL/GenBank/DDBJ whole genome shotgun (WGS) entry which is preliminary data.</text>
</comment>
<evidence type="ECO:0000256" key="2">
    <source>
        <dbReference type="ARBA" id="ARBA00022692"/>
    </source>
</evidence>
<dbReference type="Proteomes" id="UP001168540">
    <property type="component" value="Unassembled WGS sequence"/>
</dbReference>
<keyword evidence="2 5" id="KW-0812">Transmembrane</keyword>
<proteinExistence type="predicted"/>
<dbReference type="Pfam" id="PF07869">
    <property type="entry name" value="DUF1656"/>
    <property type="match status" value="1"/>
</dbReference>
<keyword evidence="4 5" id="KW-0472">Membrane</keyword>
<evidence type="ECO:0000256" key="3">
    <source>
        <dbReference type="ARBA" id="ARBA00022989"/>
    </source>
</evidence>
<gene>
    <name evidence="6" type="ORF">QU481_14845</name>
</gene>
<name>A0ABT7XQY5_9NEIS</name>
<evidence type="ECO:0000256" key="1">
    <source>
        <dbReference type="ARBA" id="ARBA00022475"/>
    </source>
</evidence>
<evidence type="ECO:0000256" key="5">
    <source>
        <dbReference type="SAM" id="Phobius"/>
    </source>
</evidence>
<keyword evidence="3 5" id="KW-1133">Transmembrane helix</keyword>
<protein>
    <submittedName>
        <fullName evidence="6">DUF1656 domain-containing protein</fullName>
    </submittedName>
</protein>
<dbReference type="RefSeq" id="WP_289830820.1">
    <property type="nucleotide sequence ID" value="NZ_JAUEDK010000027.1"/>
</dbReference>
<sequence>MIGEIDIYGVFIPSLLVLMLIAFALTGCLRFVLARLGLYKVIWHRSLFNFALYVIVLGGTVALTHHWLQS</sequence>